<dbReference type="Proteomes" id="UP000030651">
    <property type="component" value="Unassembled WGS sequence"/>
</dbReference>
<dbReference type="InParanoid" id="W3WGP8"/>
<dbReference type="RefSeq" id="XP_007842047.1">
    <property type="nucleotide sequence ID" value="XM_007843856.1"/>
</dbReference>
<organism evidence="2 3">
    <name type="scientific">Pestalotiopsis fici (strain W106-1 / CGMCC3.15140)</name>
    <dbReference type="NCBI Taxonomy" id="1229662"/>
    <lineage>
        <taxon>Eukaryota</taxon>
        <taxon>Fungi</taxon>
        <taxon>Dikarya</taxon>
        <taxon>Ascomycota</taxon>
        <taxon>Pezizomycotina</taxon>
        <taxon>Sordariomycetes</taxon>
        <taxon>Xylariomycetidae</taxon>
        <taxon>Amphisphaeriales</taxon>
        <taxon>Sporocadaceae</taxon>
        <taxon>Pestalotiopsis</taxon>
    </lineage>
</organism>
<sequence length="83" mass="9580">MRRGSCSSWTRGYKTCSRKREAKRRPTKLGGCSMERQSMGERRPGEAMGGEQGSRTSMEIATVLGTCRKEQQYWMQRCLNLRK</sequence>
<dbReference type="HOGENOM" id="CLU_2543313_0_0_1"/>
<protein>
    <submittedName>
        <fullName evidence="2">Uncharacterized protein</fullName>
    </submittedName>
</protein>
<evidence type="ECO:0000313" key="2">
    <source>
        <dbReference type="EMBL" id="ETS73100.1"/>
    </source>
</evidence>
<dbReference type="KEGG" id="pfy:PFICI_15275"/>
<dbReference type="AlphaFoldDB" id="W3WGP8"/>
<proteinExistence type="predicted"/>
<evidence type="ECO:0000256" key="1">
    <source>
        <dbReference type="SAM" id="MobiDB-lite"/>
    </source>
</evidence>
<gene>
    <name evidence="2" type="ORF">PFICI_15275</name>
</gene>
<accession>W3WGP8</accession>
<feature type="compositionally biased region" description="Basic residues" evidence="1">
    <location>
        <begin position="16"/>
        <end position="27"/>
    </location>
</feature>
<dbReference type="GeneID" id="19280288"/>
<evidence type="ECO:0000313" key="3">
    <source>
        <dbReference type="Proteomes" id="UP000030651"/>
    </source>
</evidence>
<keyword evidence="3" id="KW-1185">Reference proteome</keyword>
<dbReference type="EMBL" id="KI912124">
    <property type="protein sequence ID" value="ETS73100.1"/>
    <property type="molecule type" value="Genomic_DNA"/>
</dbReference>
<feature type="compositionally biased region" description="Polar residues" evidence="1">
    <location>
        <begin position="1"/>
        <end position="10"/>
    </location>
</feature>
<reference evidence="3" key="1">
    <citation type="journal article" date="2015" name="BMC Genomics">
        <title>Genomic and transcriptomic analysis of the endophytic fungus Pestalotiopsis fici reveals its lifestyle and high potential for synthesis of natural products.</title>
        <authorList>
            <person name="Wang X."/>
            <person name="Zhang X."/>
            <person name="Liu L."/>
            <person name="Xiang M."/>
            <person name="Wang W."/>
            <person name="Sun X."/>
            <person name="Che Y."/>
            <person name="Guo L."/>
            <person name="Liu G."/>
            <person name="Guo L."/>
            <person name="Wang C."/>
            <person name="Yin W.B."/>
            <person name="Stadler M."/>
            <person name="Zhang X."/>
            <person name="Liu X."/>
        </authorList>
    </citation>
    <scope>NUCLEOTIDE SEQUENCE [LARGE SCALE GENOMIC DNA]</scope>
    <source>
        <strain evidence="3">W106-1 / CGMCC3.15140</strain>
    </source>
</reference>
<name>W3WGP8_PESFW</name>
<feature type="region of interest" description="Disordered" evidence="1">
    <location>
        <begin position="1"/>
        <end position="57"/>
    </location>
</feature>